<name>A0A5E4EMA0_PRUDU</name>
<keyword evidence="6 9" id="KW-1133">Transmembrane helix</keyword>
<dbReference type="EMBL" id="CABIKO010000015">
    <property type="protein sequence ID" value="VVA15721.1"/>
    <property type="molecule type" value="Genomic_DNA"/>
</dbReference>
<dbReference type="GO" id="GO:0006886">
    <property type="term" value="P:intracellular protein transport"/>
    <property type="evidence" value="ECO:0007669"/>
    <property type="project" value="InterPro"/>
</dbReference>
<keyword evidence="8 9" id="KW-0472">Membrane</keyword>
<evidence type="ECO:0000256" key="8">
    <source>
        <dbReference type="ARBA" id="ARBA00023136"/>
    </source>
</evidence>
<accession>A0A5E4EMA0</accession>
<protein>
    <submittedName>
        <fullName evidence="10">PREDICTED: LOC110113241 isoform</fullName>
    </submittedName>
</protein>
<keyword evidence="7" id="KW-0811">Translocation</keyword>
<evidence type="ECO:0000256" key="3">
    <source>
        <dbReference type="ARBA" id="ARBA00022448"/>
    </source>
</evidence>
<sequence>MKLEKSKDFLMNSTEEGCLSNNPPDSNELFHKRFCFSLSNQYSKRCALTRGQTKRWQCGCRWFSPFVLLYLYDCARARTKATRPSRMRAVSQSVANCSGLIHNSGHAKLPFGIRKYNGAKIDNYDSISMASRRTVKGGIQYLPARRIGTICAASVGRDHRQLSFDDDLPQDPYFLSLVKEAVWGLRSLFIFLVEQPSQLKYIEWPGFRSTLKTATLTLVLVALLIVALSSTDSALSYLLALILRRTP</sequence>
<evidence type="ECO:0000313" key="11">
    <source>
        <dbReference type="Proteomes" id="UP000327085"/>
    </source>
</evidence>
<dbReference type="Pfam" id="PF00584">
    <property type="entry name" value="SecE"/>
    <property type="match status" value="1"/>
</dbReference>
<dbReference type="InParanoid" id="A0A5E4EMA0"/>
<dbReference type="GO" id="GO:0006605">
    <property type="term" value="P:protein targeting"/>
    <property type="evidence" value="ECO:0007669"/>
    <property type="project" value="InterPro"/>
</dbReference>
<dbReference type="OMA" id="INHPGHA"/>
<evidence type="ECO:0000256" key="5">
    <source>
        <dbReference type="ARBA" id="ARBA00022927"/>
    </source>
</evidence>
<proteinExistence type="inferred from homology"/>
<dbReference type="Gramene" id="VVA15721">
    <property type="protein sequence ID" value="VVA15721"/>
    <property type="gene ID" value="Prudul26B030543"/>
</dbReference>
<gene>
    <name evidence="10" type="ORF">ALMOND_2B030543</name>
</gene>
<dbReference type="AlphaFoldDB" id="A0A5E4EMA0"/>
<comment type="similarity">
    <text evidence="2">Belongs to the SecE/SEC61-gamma family.</text>
</comment>
<dbReference type="PANTHER" id="PTHR37247">
    <property type="entry name" value="TRANSMEMBRANE PROTEIN"/>
    <property type="match status" value="1"/>
</dbReference>
<evidence type="ECO:0000256" key="7">
    <source>
        <dbReference type="ARBA" id="ARBA00023010"/>
    </source>
</evidence>
<keyword evidence="4 9" id="KW-0812">Transmembrane</keyword>
<feature type="transmembrane region" description="Helical" evidence="9">
    <location>
        <begin position="218"/>
        <end position="243"/>
    </location>
</feature>
<comment type="subcellular location">
    <subcellularLocation>
        <location evidence="1">Membrane</location>
    </subcellularLocation>
</comment>
<keyword evidence="5" id="KW-0653">Protein transport</keyword>
<organism evidence="10 11">
    <name type="scientific">Prunus dulcis</name>
    <name type="common">Almond</name>
    <name type="synonym">Amygdalus dulcis</name>
    <dbReference type="NCBI Taxonomy" id="3755"/>
    <lineage>
        <taxon>Eukaryota</taxon>
        <taxon>Viridiplantae</taxon>
        <taxon>Streptophyta</taxon>
        <taxon>Embryophyta</taxon>
        <taxon>Tracheophyta</taxon>
        <taxon>Spermatophyta</taxon>
        <taxon>Magnoliopsida</taxon>
        <taxon>eudicotyledons</taxon>
        <taxon>Gunneridae</taxon>
        <taxon>Pentapetalae</taxon>
        <taxon>rosids</taxon>
        <taxon>fabids</taxon>
        <taxon>Rosales</taxon>
        <taxon>Rosaceae</taxon>
        <taxon>Amygdaloideae</taxon>
        <taxon>Amygdaleae</taxon>
        <taxon>Prunus</taxon>
    </lineage>
</organism>
<evidence type="ECO:0000256" key="4">
    <source>
        <dbReference type="ARBA" id="ARBA00022692"/>
    </source>
</evidence>
<dbReference type="Proteomes" id="UP000327085">
    <property type="component" value="Chromosome 8"/>
</dbReference>
<keyword evidence="3" id="KW-0813">Transport</keyword>
<evidence type="ECO:0000313" key="10">
    <source>
        <dbReference type="EMBL" id="VVA15721.1"/>
    </source>
</evidence>
<dbReference type="InterPro" id="IPR001901">
    <property type="entry name" value="Translocase_SecE/Sec61-g"/>
</dbReference>
<reference evidence="11" key="1">
    <citation type="journal article" date="2020" name="Plant J.">
        <title>Transposons played a major role in the diversification between the closely related almond and peach genomes: results from the almond genome sequence.</title>
        <authorList>
            <person name="Alioto T."/>
            <person name="Alexiou K.G."/>
            <person name="Bardil A."/>
            <person name="Barteri F."/>
            <person name="Castanera R."/>
            <person name="Cruz F."/>
            <person name="Dhingra A."/>
            <person name="Duval H."/>
            <person name="Fernandez I Marti A."/>
            <person name="Frias L."/>
            <person name="Galan B."/>
            <person name="Garcia J.L."/>
            <person name="Howad W."/>
            <person name="Gomez-Garrido J."/>
            <person name="Gut M."/>
            <person name="Julca I."/>
            <person name="Morata J."/>
            <person name="Puigdomenech P."/>
            <person name="Ribeca P."/>
            <person name="Rubio Cabetas M.J."/>
            <person name="Vlasova A."/>
            <person name="Wirthensohn M."/>
            <person name="Garcia-Mas J."/>
            <person name="Gabaldon T."/>
            <person name="Casacuberta J.M."/>
            <person name="Arus P."/>
        </authorList>
    </citation>
    <scope>NUCLEOTIDE SEQUENCE [LARGE SCALE GENOMIC DNA]</scope>
    <source>
        <strain evidence="11">cv. Texas</strain>
    </source>
</reference>
<evidence type="ECO:0000256" key="2">
    <source>
        <dbReference type="ARBA" id="ARBA00008274"/>
    </source>
</evidence>
<evidence type="ECO:0000256" key="6">
    <source>
        <dbReference type="ARBA" id="ARBA00022989"/>
    </source>
</evidence>
<dbReference type="PANTHER" id="PTHR37247:SF1">
    <property type="entry name" value="TRANSMEMBRANE PROTEIN"/>
    <property type="match status" value="1"/>
</dbReference>
<evidence type="ECO:0000256" key="9">
    <source>
        <dbReference type="SAM" id="Phobius"/>
    </source>
</evidence>
<evidence type="ECO:0000256" key="1">
    <source>
        <dbReference type="ARBA" id="ARBA00004370"/>
    </source>
</evidence>
<dbReference type="GO" id="GO:0016020">
    <property type="term" value="C:membrane"/>
    <property type="evidence" value="ECO:0007669"/>
    <property type="project" value="UniProtKB-SubCell"/>
</dbReference>